<gene>
    <name evidence="6" type="ORF">BQ4739_LOCUS7140</name>
</gene>
<reference evidence="6 7" key="1">
    <citation type="submission" date="2016-10" db="EMBL/GenBank/DDBJ databases">
        <authorList>
            <person name="Cai Z."/>
        </authorList>
    </citation>
    <scope>NUCLEOTIDE SEQUENCE [LARGE SCALE GENOMIC DNA]</scope>
</reference>
<accession>A0A383VPP5</accession>
<dbReference type="PROSITE" id="PS00678">
    <property type="entry name" value="WD_REPEATS_1"/>
    <property type="match status" value="2"/>
</dbReference>
<dbReference type="SMART" id="SM00320">
    <property type="entry name" value="WD40"/>
    <property type="match status" value="6"/>
</dbReference>
<dbReference type="STRING" id="3088.A0A383VPP5"/>
<feature type="region of interest" description="Disordered" evidence="5">
    <location>
        <begin position="282"/>
        <end position="311"/>
    </location>
</feature>
<name>A0A383VPP5_TETOB</name>
<dbReference type="InterPro" id="IPR044285">
    <property type="entry name" value="PWP1"/>
</dbReference>
<sequence length="537" mass="54876">MREQAAGMAAGVLEDDEDAEPSSEGDSSGWETEEGEEMDVESAVAKARAAAEAITANSGKSAAKPSSKAKAAAGSLEAALAELDMDHYDDSDEDAAAAEVADDPDAPCPAVIARALGGRSAGIIVDDPYMAAAGGDSEDEDGAAAGLEGMDSEEVDDYTLRDSDLLVLAARNEDDVSTLEVWVYEEASSSTGGEANIYVHHDILLPAFPLALAWMDCHPGSSSSSGSKGNMVAIGSMDPGIEIWDLDVADAVEPAAVLGGIEPAAAAEAAAAAQAAAAAAAGGKSAKKKAKQKAKKKAEKAEKQLRPGSHSDAVLGLSWNRQYRNVLASASADGTVKVWDVAAQKCEHTLSHHSGKVQAVAWNPAESPVLLTGSFDRTAALVDVRSPGAAALVWGVSADVEALAWNPGSPTCFLVSSEDGIVAAFDARGGAGSSPLFRLAAHDKPTCALSFCPAAPGLLATASTDKVVKLWDVAENKPKLLASKEPKLGAIFSAGFCGDVPYLIAMAGSKGAVGVWDVRSSSEVASKYPQLLQDVAA</sequence>
<evidence type="ECO:0000256" key="2">
    <source>
        <dbReference type="ARBA" id="ARBA00022574"/>
    </source>
</evidence>
<proteinExistence type="predicted"/>
<organism evidence="6 7">
    <name type="scientific">Tetradesmus obliquus</name>
    <name type="common">Green alga</name>
    <name type="synonym">Acutodesmus obliquus</name>
    <dbReference type="NCBI Taxonomy" id="3088"/>
    <lineage>
        <taxon>Eukaryota</taxon>
        <taxon>Viridiplantae</taxon>
        <taxon>Chlorophyta</taxon>
        <taxon>core chlorophytes</taxon>
        <taxon>Chlorophyceae</taxon>
        <taxon>CS clade</taxon>
        <taxon>Sphaeropleales</taxon>
        <taxon>Scenedesmaceae</taxon>
        <taxon>Tetradesmus</taxon>
    </lineage>
</organism>
<feature type="compositionally biased region" description="Low complexity" evidence="5">
    <location>
        <begin position="43"/>
        <end position="74"/>
    </location>
</feature>
<dbReference type="EMBL" id="FNXT01000731">
    <property type="protein sequence ID" value="SZX66722.1"/>
    <property type="molecule type" value="Genomic_DNA"/>
</dbReference>
<feature type="repeat" description="WD" evidence="4">
    <location>
        <begin position="307"/>
        <end position="349"/>
    </location>
</feature>
<evidence type="ECO:0000313" key="6">
    <source>
        <dbReference type="EMBL" id="SZX66722.1"/>
    </source>
</evidence>
<dbReference type="PROSITE" id="PS50294">
    <property type="entry name" value="WD_REPEATS_REGION"/>
    <property type="match status" value="2"/>
</dbReference>
<dbReference type="PANTHER" id="PTHR14091">
    <property type="entry name" value="PERIODIC TRYPTOPHAN PROTEIN 1"/>
    <property type="match status" value="1"/>
</dbReference>
<feature type="compositionally biased region" description="Acidic residues" evidence="5">
    <location>
        <begin position="13"/>
        <end position="23"/>
    </location>
</feature>
<dbReference type="GO" id="GO:0005634">
    <property type="term" value="C:nucleus"/>
    <property type="evidence" value="ECO:0007669"/>
    <property type="project" value="TreeGrafter"/>
</dbReference>
<dbReference type="InterPro" id="IPR015943">
    <property type="entry name" value="WD40/YVTN_repeat-like_dom_sf"/>
</dbReference>
<feature type="repeat" description="WD" evidence="4">
    <location>
        <begin position="350"/>
        <end position="386"/>
    </location>
</feature>
<dbReference type="GO" id="GO:0006364">
    <property type="term" value="P:rRNA processing"/>
    <property type="evidence" value="ECO:0007669"/>
    <property type="project" value="InterPro"/>
</dbReference>
<evidence type="ECO:0000313" key="7">
    <source>
        <dbReference type="Proteomes" id="UP000256970"/>
    </source>
</evidence>
<feature type="compositionally biased region" description="Acidic residues" evidence="5">
    <location>
        <begin position="31"/>
        <end position="40"/>
    </location>
</feature>
<dbReference type="PROSITE" id="PS50082">
    <property type="entry name" value="WD_REPEATS_2"/>
    <property type="match status" value="3"/>
</dbReference>
<feature type="region of interest" description="Disordered" evidence="5">
    <location>
        <begin position="1"/>
        <end position="74"/>
    </location>
</feature>
<dbReference type="SUPFAM" id="SSF50978">
    <property type="entry name" value="WD40 repeat-like"/>
    <property type="match status" value="1"/>
</dbReference>
<protein>
    <submittedName>
        <fullName evidence="6">Uncharacterized protein</fullName>
    </submittedName>
</protein>
<dbReference type="InterPro" id="IPR001680">
    <property type="entry name" value="WD40_rpt"/>
</dbReference>
<dbReference type="PRINTS" id="PR00320">
    <property type="entry name" value="GPROTEINBRPT"/>
</dbReference>
<evidence type="ECO:0000256" key="3">
    <source>
        <dbReference type="ARBA" id="ARBA00022737"/>
    </source>
</evidence>
<dbReference type="AlphaFoldDB" id="A0A383VPP5"/>
<feature type="compositionally biased region" description="Basic residues" evidence="5">
    <location>
        <begin position="285"/>
        <end position="298"/>
    </location>
</feature>
<evidence type="ECO:0000256" key="4">
    <source>
        <dbReference type="PROSITE-ProRule" id="PRU00221"/>
    </source>
</evidence>
<keyword evidence="7" id="KW-1185">Reference proteome</keyword>
<evidence type="ECO:0000256" key="1">
    <source>
        <dbReference type="ARBA" id="ARBA00022553"/>
    </source>
</evidence>
<evidence type="ECO:0000256" key="5">
    <source>
        <dbReference type="SAM" id="MobiDB-lite"/>
    </source>
</evidence>
<dbReference type="InterPro" id="IPR036322">
    <property type="entry name" value="WD40_repeat_dom_sf"/>
</dbReference>
<feature type="repeat" description="WD" evidence="4">
    <location>
        <begin position="439"/>
        <end position="481"/>
    </location>
</feature>
<dbReference type="Gene3D" id="2.130.10.10">
    <property type="entry name" value="YVTN repeat-like/Quinoprotein amine dehydrogenase"/>
    <property type="match status" value="2"/>
</dbReference>
<dbReference type="PANTHER" id="PTHR14091:SF0">
    <property type="entry name" value="PERIODIC TRYPTOPHAN PROTEIN 1 HOMOLOG"/>
    <property type="match status" value="1"/>
</dbReference>
<dbReference type="Pfam" id="PF00400">
    <property type="entry name" value="WD40"/>
    <property type="match status" value="3"/>
</dbReference>
<dbReference type="InterPro" id="IPR019775">
    <property type="entry name" value="WD40_repeat_CS"/>
</dbReference>
<dbReference type="Proteomes" id="UP000256970">
    <property type="component" value="Unassembled WGS sequence"/>
</dbReference>
<keyword evidence="3" id="KW-0677">Repeat</keyword>
<dbReference type="InterPro" id="IPR020472">
    <property type="entry name" value="WD40_PAC1"/>
</dbReference>
<keyword evidence="1" id="KW-0597">Phosphoprotein</keyword>
<keyword evidence="2 4" id="KW-0853">WD repeat</keyword>